<comment type="caution">
    <text evidence="10">The sequence shown here is derived from an EMBL/GenBank/DDBJ whole genome shotgun (WGS) entry which is preliminary data.</text>
</comment>
<gene>
    <name evidence="8 10" type="primary">ftsL</name>
    <name evidence="10" type="ORF">HXX02_01060</name>
</gene>
<keyword evidence="4 8" id="KW-0812">Transmembrane</keyword>
<evidence type="ECO:0000313" key="10">
    <source>
        <dbReference type="EMBL" id="MCQ3828025.1"/>
    </source>
</evidence>
<comment type="function">
    <text evidence="8">Essential cell division protein. May link together the upstream cell division proteins, which are predominantly cytoplasmic, with the downstream cell division proteins, which are predominantly periplasmic.</text>
</comment>
<dbReference type="Pfam" id="PF04999">
    <property type="entry name" value="FtsL"/>
    <property type="match status" value="1"/>
</dbReference>
<keyword evidence="6 8" id="KW-0472">Membrane</keyword>
<comment type="similarity">
    <text evidence="8">Belongs to the FtsL family.</text>
</comment>
<dbReference type="PANTHER" id="PTHR37479">
    <property type="entry name" value="CELL DIVISION PROTEIN FTSL"/>
    <property type="match status" value="1"/>
</dbReference>
<dbReference type="EMBL" id="JACASI010000008">
    <property type="protein sequence ID" value="MCQ3828025.1"/>
    <property type="molecule type" value="Genomic_DNA"/>
</dbReference>
<keyword evidence="5 8" id="KW-1133">Transmembrane helix</keyword>
<keyword evidence="8" id="KW-0997">Cell inner membrane</keyword>
<evidence type="ECO:0000256" key="6">
    <source>
        <dbReference type="ARBA" id="ARBA00023136"/>
    </source>
</evidence>
<dbReference type="PANTHER" id="PTHR37479:SF1">
    <property type="entry name" value="CELL DIVISION PROTEIN FTSL"/>
    <property type="match status" value="1"/>
</dbReference>
<keyword evidence="11" id="KW-1185">Reference proteome</keyword>
<evidence type="ECO:0000256" key="9">
    <source>
        <dbReference type="NCBIfam" id="TIGR02209"/>
    </source>
</evidence>
<evidence type="ECO:0000313" key="11">
    <source>
        <dbReference type="Proteomes" id="UP001205566"/>
    </source>
</evidence>
<evidence type="ECO:0000256" key="5">
    <source>
        <dbReference type="ARBA" id="ARBA00022989"/>
    </source>
</evidence>
<evidence type="ECO:0000256" key="1">
    <source>
        <dbReference type="ARBA" id="ARBA00004401"/>
    </source>
</evidence>
<protein>
    <recommendedName>
        <fullName evidence="8 9">Cell division protein FtsL</fullName>
    </recommendedName>
</protein>
<dbReference type="InterPro" id="IPR011922">
    <property type="entry name" value="Cell_div_FtsL"/>
</dbReference>
<reference evidence="10" key="1">
    <citation type="thesis" date="2020" institute="Technische Universitat Dresden" country="Dresden, Germany">
        <title>The Agarolytic System of Microbulbifer elongatus PORT2, Isolated from Batu Karas, Pangandaran West Java Indonesia.</title>
        <authorList>
            <person name="Anggraeni S.R."/>
        </authorList>
    </citation>
    <scope>NUCLEOTIDE SEQUENCE</scope>
    <source>
        <strain evidence="10">PORT2</strain>
    </source>
</reference>
<sequence>MVARTGNRWWIVSLWGLVMVSALGVVHTTHQSRVLTAELEQAQRYRDELRYEQERLLLERGAWSAYSRIEQVAKEQLNMHAPKPSERVLVTAN</sequence>
<organism evidence="10 11">
    <name type="scientific">Microbulbifer elongatus</name>
    <dbReference type="NCBI Taxonomy" id="86173"/>
    <lineage>
        <taxon>Bacteria</taxon>
        <taxon>Pseudomonadati</taxon>
        <taxon>Pseudomonadota</taxon>
        <taxon>Gammaproteobacteria</taxon>
        <taxon>Cellvibrionales</taxon>
        <taxon>Microbulbiferaceae</taxon>
        <taxon>Microbulbifer</taxon>
    </lineage>
</organism>
<dbReference type="RefSeq" id="WP_231759997.1">
    <property type="nucleotide sequence ID" value="NZ_CP088953.1"/>
</dbReference>
<accession>A0ABT1NVV9</accession>
<comment type="subunit">
    <text evidence="8">Part of a complex composed of FtsB, FtsL and FtsQ.</text>
</comment>
<name>A0ABT1NVV9_9GAMM</name>
<comment type="subcellular location">
    <subcellularLocation>
        <location evidence="8">Cell inner membrane</location>
        <topology evidence="8">Single-pass type II membrane protein</topology>
    </subcellularLocation>
    <subcellularLocation>
        <location evidence="1">Cell membrane</location>
        <topology evidence="1">Single-pass type II membrane protein</topology>
    </subcellularLocation>
    <text evidence="8">Localizes to the division septum where it forms a ring structure.</text>
</comment>
<keyword evidence="3 8" id="KW-0132">Cell division</keyword>
<evidence type="ECO:0000256" key="4">
    <source>
        <dbReference type="ARBA" id="ARBA00022692"/>
    </source>
</evidence>
<proteinExistence type="inferred from homology"/>
<evidence type="ECO:0000256" key="8">
    <source>
        <dbReference type="HAMAP-Rule" id="MF_00910"/>
    </source>
</evidence>
<dbReference type="NCBIfam" id="TIGR02209">
    <property type="entry name" value="ftsL_broad"/>
    <property type="match status" value="1"/>
</dbReference>
<evidence type="ECO:0000256" key="3">
    <source>
        <dbReference type="ARBA" id="ARBA00022618"/>
    </source>
</evidence>
<dbReference type="Proteomes" id="UP001205566">
    <property type="component" value="Unassembled WGS sequence"/>
</dbReference>
<dbReference type="GO" id="GO:0051301">
    <property type="term" value="P:cell division"/>
    <property type="evidence" value="ECO:0007669"/>
    <property type="project" value="UniProtKB-KW"/>
</dbReference>
<evidence type="ECO:0000256" key="7">
    <source>
        <dbReference type="ARBA" id="ARBA00023306"/>
    </source>
</evidence>
<keyword evidence="7 8" id="KW-0131">Cell cycle</keyword>
<evidence type="ECO:0000256" key="2">
    <source>
        <dbReference type="ARBA" id="ARBA00022475"/>
    </source>
</evidence>
<dbReference type="HAMAP" id="MF_00910">
    <property type="entry name" value="FtsL"/>
    <property type="match status" value="1"/>
</dbReference>
<keyword evidence="2 8" id="KW-1003">Cell membrane</keyword>